<organism evidence="1 2">
    <name type="scientific">Goodea atripinnis</name>
    <dbReference type="NCBI Taxonomy" id="208336"/>
    <lineage>
        <taxon>Eukaryota</taxon>
        <taxon>Metazoa</taxon>
        <taxon>Chordata</taxon>
        <taxon>Craniata</taxon>
        <taxon>Vertebrata</taxon>
        <taxon>Euteleostomi</taxon>
        <taxon>Actinopterygii</taxon>
        <taxon>Neopterygii</taxon>
        <taxon>Teleostei</taxon>
        <taxon>Neoteleostei</taxon>
        <taxon>Acanthomorphata</taxon>
        <taxon>Ovalentaria</taxon>
        <taxon>Atherinomorphae</taxon>
        <taxon>Cyprinodontiformes</taxon>
        <taxon>Goodeidae</taxon>
        <taxon>Goodea</taxon>
    </lineage>
</organism>
<proteinExistence type="predicted"/>
<evidence type="ECO:0000313" key="1">
    <source>
        <dbReference type="EMBL" id="MEQ2173016.1"/>
    </source>
</evidence>
<dbReference type="EMBL" id="JAHRIO010043545">
    <property type="protein sequence ID" value="MEQ2173016.1"/>
    <property type="molecule type" value="Genomic_DNA"/>
</dbReference>
<sequence>MQPTHERACWVHLMNRGEGYNSSRTIWPRRWSRLMLHVPIMGTRAGSGPTNVTHVSLSFPILLLWTRTQASVHYNMIIASCCQ</sequence>
<protein>
    <submittedName>
        <fullName evidence="1">Uncharacterized protein</fullName>
    </submittedName>
</protein>
<evidence type="ECO:0000313" key="2">
    <source>
        <dbReference type="Proteomes" id="UP001476798"/>
    </source>
</evidence>
<gene>
    <name evidence="1" type="ORF">GOODEAATRI_027356</name>
</gene>
<accession>A0ABV0NNL4</accession>
<keyword evidence="2" id="KW-1185">Reference proteome</keyword>
<reference evidence="1 2" key="1">
    <citation type="submission" date="2021-06" db="EMBL/GenBank/DDBJ databases">
        <authorList>
            <person name="Palmer J.M."/>
        </authorList>
    </citation>
    <scope>NUCLEOTIDE SEQUENCE [LARGE SCALE GENOMIC DNA]</scope>
    <source>
        <strain evidence="1 2">GA_2019</strain>
        <tissue evidence="1">Muscle</tissue>
    </source>
</reference>
<dbReference type="Proteomes" id="UP001476798">
    <property type="component" value="Unassembled WGS sequence"/>
</dbReference>
<comment type="caution">
    <text evidence="1">The sequence shown here is derived from an EMBL/GenBank/DDBJ whole genome shotgun (WGS) entry which is preliminary data.</text>
</comment>
<name>A0ABV0NNL4_9TELE</name>